<dbReference type="Gene3D" id="2.130.10.10">
    <property type="entry name" value="YVTN repeat-like/Quinoprotein amine dehydrogenase"/>
    <property type="match status" value="3"/>
</dbReference>
<keyword evidence="1 3" id="KW-0853">WD repeat</keyword>
<dbReference type="InterPro" id="IPR001680">
    <property type="entry name" value="WD40_rpt"/>
</dbReference>
<dbReference type="PROSITE" id="PS50294">
    <property type="entry name" value="WD_REPEATS_REGION"/>
    <property type="match status" value="3"/>
</dbReference>
<dbReference type="Proteomes" id="UP001474181">
    <property type="component" value="Unassembled WGS sequence"/>
</dbReference>
<dbReference type="PANTHER" id="PTHR19879">
    <property type="entry name" value="TRANSCRIPTION INITIATION FACTOR TFIID"/>
    <property type="match status" value="1"/>
</dbReference>
<protein>
    <submittedName>
        <fullName evidence="4">WD40 repeat domain-containing protein</fullName>
    </submittedName>
</protein>
<reference evidence="4 5" key="1">
    <citation type="submission" date="2024-06" db="EMBL/GenBank/DDBJ databases">
        <title>The Natural Products Discovery Center: Release of the First 8490 Sequenced Strains for Exploring Actinobacteria Biosynthetic Diversity.</title>
        <authorList>
            <person name="Kalkreuter E."/>
            <person name="Kautsar S.A."/>
            <person name="Yang D."/>
            <person name="Bader C.D."/>
            <person name="Teijaro C.N."/>
            <person name="Fluegel L."/>
            <person name="Davis C.M."/>
            <person name="Simpson J.R."/>
            <person name="Lauterbach L."/>
            <person name="Steele A.D."/>
            <person name="Gui C."/>
            <person name="Meng S."/>
            <person name="Li G."/>
            <person name="Viehrig K."/>
            <person name="Ye F."/>
            <person name="Su P."/>
            <person name="Kiefer A.F."/>
            <person name="Nichols A."/>
            <person name="Cepeda A.J."/>
            <person name="Yan W."/>
            <person name="Fan B."/>
            <person name="Jiang Y."/>
            <person name="Adhikari A."/>
            <person name="Zheng C.-J."/>
            <person name="Schuster L."/>
            <person name="Cowan T.M."/>
            <person name="Smanski M.J."/>
            <person name="Chevrette M.G."/>
            <person name="De Carvalho L.P.S."/>
            <person name="Shen B."/>
        </authorList>
    </citation>
    <scope>NUCLEOTIDE SEQUENCE [LARGE SCALE GENOMIC DNA]</scope>
    <source>
        <strain evidence="4 5">NPDC000234</strain>
    </source>
</reference>
<evidence type="ECO:0000256" key="1">
    <source>
        <dbReference type="ARBA" id="ARBA00022574"/>
    </source>
</evidence>
<dbReference type="InterPro" id="IPR015943">
    <property type="entry name" value="WD40/YVTN_repeat-like_dom_sf"/>
</dbReference>
<keyword evidence="5" id="KW-1185">Reference proteome</keyword>
<dbReference type="SUPFAM" id="SSF50978">
    <property type="entry name" value="WD40 repeat-like"/>
    <property type="match status" value="1"/>
</dbReference>
<dbReference type="InterPro" id="IPR036322">
    <property type="entry name" value="WD40_repeat_dom_sf"/>
</dbReference>
<dbReference type="PANTHER" id="PTHR19879:SF9">
    <property type="entry name" value="TRANSCRIPTION INITIATION FACTOR TFIID SUBUNIT 5"/>
    <property type="match status" value="1"/>
</dbReference>
<dbReference type="PRINTS" id="PR00320">
    <property type="entry name" value="GPROTEINBRPT"/>
</dbReference>
<evidence type="ECO:0000313" key="5">
    <source>
        <dbReference type="Proteomes" id="UP001474181"/>
    </source>
</evidence>
<dbReference type="Pfam" id="PF00400">
    <property type="entry name" value="WD40"/>
    <property type="match status" value="6"/>
</dbReference>
<dbReference type="InterPro" id="IPR020472">
    <property type="entry name" value="WD40_PAC1"/>
</dbReference>
<comment type="caution">
    <text evidence="4">The sequence shown here is derived from an EMBL/GenBank/DDBJ whole genome shotgun (WGS) entry which is preliminary data.</text>
</comment>
<dbReference type="SMART" id="SM00320">
    <property type="entry name" value="WD40"/>
    <property type="match status" value="6"/>
</dbReference>
<proteinExistence type="predicted"/>
<accession>A0ABV1X5N1</accession>
<dbReference type="EMBL" id="JBEPEK010000322">
    <property type="protein sequence ID" value="MER7184330.1"/>
    <property type="molecule type" value="Genomic_DNA"/>
</dbReference>
<evidence type="ECO:0000256" key="2">
    <source>
        <dbReference type="ARBA" id="ARBA00022737"/>
    </source>
</evidence>
<dbReference type="RefSeq" id="WP_350786370.1">
    <property type="nucleotide sequence ID" value="NZ_JBEPEK010000322.1"/>
</dbReference>
<evidence type="ECO:0000256" key="3">
    <source>
        <dbReference type="PROSITE-ProRule" id="PRU00221"/>
    </source>
</evidence>
<dbReference type="PROSITE" id="PS00678">
    <property type="entry name" value="WD_REPEATS_1"/>
    <property type="match status" value="3"/>
</dbReference>
<feature type="repeat" description="WD" evidence="3">
    <location>
        <begin position="19"/>
        <end position="60"/>
    </location>
</feature>
<dbReference type="InterPro" id="IPR019775">
    <property type="entry name" value="WD40_repeat_CS"/>
</dbReference>
<feature type="repeat" description="WD" evidence="3">
    <location>
        <begin position="247"/>
        <end position="288"/>
    </location>
</feature>
<evidence type="ECO:0000313" key="4">
    <source>
        <dbReference type="EMBL" id="MER7184330.1"/>
    </source>
</evidence>
<sequence length="326" mass="34479">MAFLGRPSPPPSRGPAAALSGHGRAVNAVAFGPDGRLLASGSSDWSVLLWDVTDQANPTRSVALVHERPGWLFRDGWRQGGVHAVSFSPDGRFIACAGDRAVTVWDISDPARPSRGAPVTHHRHVWRSGPVRTVMFSPDGRLLTTGSDGDKNTGVLWDVSEPTHPVRIAVVRPQARDWPKALTSGGAPAVHSVGFSQDGRLLATASGDLGVVSGTYGSWRQGAVMVWDVTDPAHPVRTDAGTLPLASLGDTGQMYAVAFSPDGRSLASGCENAIVTLWDVTDPTHLTAAIHLTGHRKAVRGLAFSPDGRLLAGCGVDTTVRLWETY</sequence>
<name>A0ABV1X5N1_9ACTN</name>
<dbReference type="PROSITE" id="PS50082">
    <property type="entry name" value="WD_REPEATS_2"/>
    <property type="match status" value="3"/>
</dbReference>
<keyword evidence="2" id="KW-0677">Repeat</keyword>
<organism evidence="4 5">
    <name type="scientific">Streptomyces hyaluromycini</name>
    <dbReference type="NCBI Taxonomy" id="1377993"/>
    <lineage>
        <taxon>Bacteria</taxon>
        <taxon>Bacillati</taxon>
        <taxon>Actinomycetota</taxon>
        <taxon>Actinomycetes</taxon>
        <taxon>Kitasatosporales</taxon>
        <taxon>Streptomycetaceae</taxon>
        <taxon>Streptomyces</taxon>
    </lineage>
</organism>
<dbReference type="CDD" id="cd00200">
    <property type="entry name" value="WD40"/>
    <property type="match status" value="1"/>
</dbReference>
<feature type="repeat" description="WD" evidence="3">
    <location>
        <begin position="292"/>
        <end position="326"/>
    </location>
</feature>
<gene>
    <name evidence="4" type="ORF">ABT404_33515</name>
</gene>